<keyword evidence="1" id="KW-0732">Signal</keyword>
<dbReference type="EMBL" id="JADIKJ010000001">
    <property type="protein sequence ID" value="MFK2898991.1"/>
    <property type="molecule type" value="Genomic_DNA"/>
</dbReference>
<dbReference type="Pfam" id="PF00144">
    <property type="entry name" value="Beta-lactamase"/>
    <property type="match status" value="1"/>
</dbReference>
<reference evidence="3 4" key="1">
    <citation type="submission" date="2020-10" db="EMBL/GenBank/DDBJ databases">
        <title>Phylogeny of dyella-like bacteria.</title>
        <authorList>
            <person name="Fu J."/>
        </authorList>
    </citation>
    <scope>NUCLEOTIDE SEQUENCE [LARGE SCALE GENOMIC DNA]</scope>
    <source>
        <strain evidence="3 4">JP1</strain>
    </source>
</reference>
<comment type="caution">
    <text evidence="3">The sequence shown here is derived from an EMBL/GenBank/DDBJ whole genome shotgun (WGS) entry which is preliminary data.</text>
</comment>
<feature type="chain" id="PRO_5045420599" evidence="1">
    <location>
        <begin position="27"/>
        <end position="460"/>
    </location>
</feature>
<organism evidence="3 4">
    <name type="scientific">Dyella jejuensis</name>
    <dbReference type="NCBI Taxonomy" id="1432009"/>
    <lineage>
        <taxon>Bacteria</taxon>
        <taxon>Pseudomonadati</taxon>
        <taxon>Pseudomonadota</taxon>
        <taxon>Gammaproteobacteria</taxon>
        <taxon>Lysobacterales</taxon>
        <taxon>Rhodanobacteraceae</taxon>
        <taxon>Dyella</taxon>
    </lineage>
</organism>
<gene>
    <name evidence="3" type="ORF">ISP15_01395</name>
</gene>
<evidence type="ECO:0000256" key="1">
    <source>
        <dbReference type="SAM" id="SignalP"/>
    </source>
</evidence>
<dbReference type="PANTHER" id="PTHR46825:SF9">
    <property type="entry name" value="BETA-LACTAMASE-RELATED DOMAIN-CONTAINING PROTEIN"/>
    <property type="match status" value="1"/>
</dbReference>
<dbReference type="Gene3D" id="3.40.710.10">
    <property type="entry name" value="DD-peptidase/beta-lactamase superfamily"/>
    <property type="match status" value="1"/>
</dbReference>
<accession>A0ABW8JFC8</accession>
<proteinExistence type="predicted"/>
<dbReference type="SUPFAM" id="SSF56601">
    <property type="entry name" value="beta-lactamase/transpeptidase-like"/>
    <property type="match status" value="1"/>
</dbReference>
<dbReference type="InterPro" id="IPR012338">
    <property type="entry name" value="Beta-lactam/transpept-like"/>
</dbReference>
<keyword evidence="4" id="KW-1185">Reference proteome</keyword>
<dbReference type="PANTHER" id="PTHR46825">
    <property type="entry name" value="D-ALANYL-D-ALANINE-CARBOXYPEPTIDASE/ENDOPEPTIDASE AMPH"/>
    <property type="match status" value="1"/>
</dbReference>
<feature type="signal peptide" evidence="1">
    <location>
        <begin position="1"/>
        <end position="26"/>
    </location>
</feature>
<dbReference type="InterPro" id="IPR050491">
    <property type="entry name" value="AmpC-like"/>
</dbReference>
<dbReference type="RefSeq" id="WP_404544247.1">
    <property type="nucleotide sequence ID" value="NZ_JADIKJ010000001.1"/>
</dbReference>
<name>A0ABW8JFC8_9GAMM</name>
<evidence type="ECO:0000259" key="2">
    <source>
        <dbReference type="Pfam" id="PF00144"/>
    </source>
</evidence>
<protein>
    <submittedName>
        <fullName evidence="3">Beta-lactamase family protein</fullName>
    </submittedName>
</protein>
<evidence type="ECO:0000313" key="4">
    <source>
        <dbReference type="Proteomes" id="UP001620461"/>
    </source>
</evidence>
<feature type="domain" description="Beta-lactamase-related" evidence="2">
    <location>
        <begin position="37"/>
        <end position="351"/>
    </location>
</feature>
<sequence length="460" mass="49414">MDYPVRASRAALAAVLLLGLAPLATASGTSPFTASADQIMSRFTAQDGPGVSVVVSKDGKVIYRASRGMASIELHVPSVNDDVYRIGSITKTVTAATILLLSQQGKLSLDDHLSKFLPEFPHASDITLAELLSHTAGVSDNWNADPTLRLDTKTLVGLIAKQPLDFKPGSKWLYSNSGYVLLGAVIEKVTGHRWDEVERELVLAPFGMDHSGYYPDDVVVNQLVQGYSVNEQGTVARPPFVSISGPMTAGALSSTADDIRRLAIGLNTSNVFPPSLLKEMTTPTRLPEGSIVPYGYGVMLYTVRGEQAFEHNGGIEGFSSQYVYVPGEKVTVAVLANSDSGKPNTHAIALQLAALAIGKPYQHFVDVTLTKRDEDALLGTYEIQGDSKHVITSEGGQLYIQRSPGPKRPLTPASGDLLYYAGDGTDYFHVVRSPDGHVTALEFYPDGVAPSRLEKQVTPR</sequence>
<dbReference type="Proteomes" id="UP001620461">
    <property type="component" value="Unassembled WGS sequence"/>
</dbReference>
<dbReference type="InterPro" id="IPR001466">
    <property type="entry name" value="Beta-lactam-related"/>
</dbReference>
<evidence type="ECO:0000313" key="3">
    <source>
        <dbReference type="EMBL" id="MFK2898991.1"/>
    </source>
</evidence>